<dbReference type="GO" id="GO:0050660">
    <property type="term" value="F:flavin adenine dinucleotide binding"/>
    <property type="evidence" value="ECO:0007669"/>
    <property type="project" value="InterPro"/>
</dbReference>
<dbReference type="InterPro" id="IPR036188">
    <property type="entry name" value="FAD/NAD-bd_sf"/>
</dbReference>
<comment type="caution">
    <text evidence="8">The sequence shown here is derived from an EMBL/GenBank/DDBJ whole genome shotgun (WGS) entry which is preliminary data.</text>
</comment>
<comment type="cofactor">
    <cofactor evidence="1 5">
        <name>FAD</name>
        <dbReference type="ChEBI" id="CHEBI:57692"/>
    </cofactor>
</comment>
<evidence type="ECO:0000256" key="4">
    <source>
        <dbReference type="ARBA" id="ARBA00022827"/>
    </source>
</evidence>
<dbReference type="Proteomes" id="UP000325003">
    <property type="component" value="Unassembled WGS sequence"/>
</dbReference>
<feature type="compositionally biased region" description="Basic and acidic residues" evidence="6">
    <location>
        <begin position="130"/>
        <end position="148"/>
    </location>
</feature>
<sequence>MRTYDYIVVGSGSAGAVVAGRLSEDPSTRVLLIEAGGAKKPMRVKVPAAFPTQFKTDLDWEVYTEPEPHLDGRVIYHPRAKLLGGCSAMNAMMYIRGSRHDYDSWAKGGATGWSYDEVLPLFKRSERNSRGASEYHGDAGPLHIEDPRTPTPLTETLIEAMCATGLSRNDDFNGADQLGAGYNQLTQKRGMRWTTADGFVTPATKRANFTLLSGAHVHRVRVANGRAVGVEVEVNGKVEFYAADREVVLSAGAFNTPQLLMLSGIGPADHLAEHGIASVVDNPNVGAHLMDHPLYLTNHETTARGTLAGAESPVQLVKYLAARRGMLTSNIGEAGAFFHTRSGEDAPDVQMFGAPAYFWDNGFATHDKPAFAFALSLVGSTSRGHLRLRSADPKAQIGATFNYFAERADMDSMVAGIERAREAAAYGPLRALTTKEIHPGAAVQTRQEIEAEIRRNVSHTFHPACTARIGTEVDGVVDPDLRVHGVVGLRVADASVFPTIPHGNTHAPTVLVGEKAADLIRATS</sequence>
<gene>
    <name evidence="8" type="ORF">F0U44_16650</name>
</gene>
<evidence type="ECO:0000259" key="7">
    <source>
        <dbReference type="PROSITE" id="PS00624"/>
    </source>
</evidence>
<dbReference type="PANTHER" id="PTHR11552">
    <property type="entry name" value="GLUCOSE-METHANOL-CHOLINE GMC OXIDOREDUCTASE"/>
    <property type="match status" value="1"/>
</dbReference>
<dbReference type="InterPro" id="IPR012132">
    <property type="entry name" value="GMC_OxRdtase"/>
</dbReference>
<protein>
    <recommendedName>
        <fullName evidence="7">Glucose-methanol-choline oxidoreductase N-terminal domain-containing protein</fullName>
    </recommendedName>
</protein>
<dbReference type="Gene3D" id="3.30.560.10">
    <property type="entry name" value="Glucose Oxidase, domain 3"/>
    <property type="match status" value="1"/>
</dbReference>
<name>A0A5B1LAX2_9ACTN</name>
<dbReference type="RefSeq" id="WP_149729487.1">
    <property type="nucleotide sequence ID" value="NZ_VUJV01000006.1"/>
</dbReference>
<dbReference type="InterPro" id="IPR000172">
    <property type="entry name" value="GMC_OxRdtase_N"/>
</dbReference>
<dbReference type="PROSITE" id="PS00624">
    <property type="entry name" value="GMC_OXRED_2"/>
    <property type="match status" value="1"/>
</dbReference>
<dbReference type="SUPFAM" id="SSF51905">
    <property type="entry name" value="FAD/NAD(P)-binding domain"/>
    <property type="match status" value="1"/>
</dbReference>
<reference evidence="8 9" key="2">
    <citation type="submission" date="2019-09" db="EMBL/GenBank/DDBJ databases">
        <authorList>
            <person name="Jin C."/>
        </authorList>
    </citation>
    <scope>NUCLEOTIDE SEQUENCE [LARGE SCALE GENOMIC DNA]</scope>
    <source>
        <strain evidence="8 9">BN130099</strain>
    </source>
</reference>
<feature type="binding site" evidence="5">
    <location>
        <position position="217"/>
    </location>
    <ligand>
        <name>FAD</name>
        <dbReference type="ChEBI" id="CHEBI:57692"/>
    </ligand>
</feature>
<evidence type="ECO:0000256" key="1">
    <source>
        <dbReference type="ARBA" id="ARBA00001974"/>
    </source>
</evidence>
<dbReference type="GO" id="GO:0016614">
    <property type="term" value="F:oxidoreductase activity, acting on CH-OH group of donors"/>
    <property type="evidence" value="ECO:0007669"/>
    <property type="project" value="InterPro"/>
</dbReference>
<dbReference type="InterPro" id="IPR007867">
    <property type="entry name" value="GMC_OxRtase_C"/>
</dbReference>
<feature type="domain" description="Glucose-methanol-choline oxidoreductase N-terminal" evidence="7">
    <location>
        <begin position="252"/>
        <end position="266"/>
    </location>
</feature>
<dbReference type="PANTHER" id="PTHR11552:SF147">
    <property type="entry name" value="CHOLINE DEHYDROGENASE, MITOCHONDRIAL"/>
    <property type="match status" value="1"/>
</dbReference>
<organism evidence="8 9">
    <name type="scientific">Nocardioides humilatus</name>
    <dbReference type="NCBI Taxonomy" id="2607660"/>
    <lineage>
        <taxon>Bacteria</taxon>
        <taxon>Bacillati</taxon>
        <taxon>Actinomycetota</taxon>
        <taxon>Actinomycetes</taxon>
        <taxon>Propionibacteriales</taxon>
        <taxon>Nocardioidaceae</taxon>
        <taxon>Nocardioides</taxon>
    </lineage>
</organism>
<keyword evidence="4 5" id="KW-0274">FAD</keyword>
<accession>A0A5B1LAX2</accession>
<keyword evidence="3" id="KW-0285">Flavoprotein</keyword>
<evidence type="ECO:0000313" key="9">
    <source>
        <dbReference type="Proteomes" id="UP000325003"/>
    </source>
</evidence>
<evidence type="ECO:0000256" key="6">
    <source>
        <dbReference type="SAM" id="MobiDB-lite"/>
    </source>
</evidence>
<dbReference type="PIRSF" id="PIRSF000137">
    <property type="entry name" value="Alcohol_oxidase"/>
    <property type="match status" value="1"/>
</dbReference>
<dbReference type="SUPFAM" id="SSF54373">
    <property type="entry name" value="FAD-linked reductases, C-terminal domain"/>
    <property type="match status" value="1"/>
</dbReference>
<evidence type="ECO:0000256" key="5">
    <source>
        <dbReference type="PIRSR" id="PIRSR000137-2"/>
    </source>
</evidence>
<reference evidence="8 9" key="1">
    <citation type="submission" date="2019-09" db="EMBL/GenBank/DDBJ databases">
        <title>Nocardioides panacisoli sp. nov., isolated from the soil of a ginseng field.</title>
        <authorList>
            <person name="Cho C."/>
        </authorList>
    </citation>
    <scope>NUCLEOTIDE SEQUENCE [LARGE SCALE GENOMIC DNA]</scope>
    <source>
        <strain evidence="8 9">BN130099</strain>
    </source>
</reference>
<feature type="region of interest" description="Disordered" evidence="6">
    <location>
        <begin position="130"/>
        <end position="149"/>
    </location>
</feature>
<dbReference type="AlphaFoldDB" id="A0A5B1LAX2"/>
<evidence type="ECO:0000313" key="8">
    <source>
        <dbReference type="EMBL" id="KAA1416817.1"/>
    </source>
</evidence>
<proteinExistence type="inferred from homology"/>
<keyword evidence="9" id="KW-1185">Reference proteome</keyword>
<dbReference type="EMBL" id="VUJV01000006">
    <property type="protein sequence ID" value="KAA1416817.1"/>
    <property type="molecule type" value="Genomic_DNA"/>
</dbReference>
<dbReference type="Gene3D" id="3.50.50.60">
    <property type="entry name" value="FAD/NAD(P)-binding domain"/>
    <property type="match status" value="1"/>
</dbReference>
<dbReference type="Pfam" id="PF05199">
    <property type="entry name" value="GMC_oxred_C"/>
    <property type="match status" value="1"/>
</dbReference>
<comment type="similarity">
    <text evidence="2">Belongs to the GMC oxidoreductase family.</text>
</comment>
<dbReference type="Pfam" id="PF00732">
    <property type="entry name" value="GMC_oxred_N"/>
    <property type="match status" value="1"/>
</dbReference>
<evidence type="ECO:0000256" key="3">
    <source>
        <dbReference type="ARBA" id="ARBA00022630"/>
    </source>
</evidence>
<evidence type="ECO:0000256" key="2">
    <source>
        <dbReference type="ARBA" id="ARBA00010790"/>
    </source>
</evidence>